<gene>
    <name evidence="1" type="ORF">A6K76_10790</name>
</gene>
<sequence>MFNDLLKNLGDIQNVADLFNSEALKNFPIQDILSNEFFQKFTDFQSVEEFIAKSGFSVQDILGFVQGIRTEEADQFVNENSSFATVAEFIQKAMAEYMSNKQ</sequence>
<dbReference type="OrthoDB" id="2454872at2"/>
<name>A0A1C0YTY7_9BACL</name>
<dbReference type="Proteomes" id="UP000093482">
    <property type="component" value="Unassembled WGS sequence"/>
</dbReference>
<reference evidence="1 2" key="1">
    <citation type="submission" date="2016-07" db="EMBL/GenBank/DDBJ databases">
        <title>Caryophanon latum genome sequencing.</title>
        <authorList>
            <person name="Verma A."/>
            <person name="Pal Y."/>
            <person name="Krishnamurthi S."/>
        </authorList>
    </citation>
    <scope>NUCLEOTIDE SEQUENCE [LARGE SCALE GENOMIC DNA]</scope>
    <source>
        <strain evidence="1 2">DSM 14151</strain>
    </source>
</reference>
<organism evidence="1 2">
    <name type="scientific">Caryophanon latum</name>
    <dbReference type="NCBI Taxonomy" id="33977"/>
    <lineage>
        <taxon>Bacteria</taxon>
        <taxon>Bacillati</taxon>
        <taxon>Bacillota</taxon>
        <taxon>Bacilli</taxon>
        <taxon>Bacillales</taxon>
        <taxon>Caryophanaceae</taxon>
        <taxon>Caryophanon</taxon>
    </lineage>
</organism>
<keyword evidence="2" id="KW-1185">Reference proteome</keyword>
<evidence type="ECO:0000313" key="2">
    <source>
        <dbReference type="Proteomes" id="UP000093482"/>
    </source>
</evidence>
<comment type="caution">
    <text evidence="1">The sequence shown here is derived from an EMBL/GenBank/DDBJ whole genome shotgun (WGS) entry which is preliminary data.</text>
</comment>
<dbReference type="RefSeq" id="WP_066464494.1">
    <property type="nucleotide sequence ID" value="NZ_MATO01000035.1"/>
</dbReference>
<evidence type="ECO:0000313" key="1">
    <source>
        <dbReference type="EMBL" id="OCS90627.1"/>
    </source>
</evidence>
<proteinExistence type="predicted"/>
<dbReference type="AlphaFoldDB" id="A0A1C0YTY7"/>
<protein>
    <submittedName>
        <fullName evidence="1">Uncharacterized protein</fullName>
    </submittedName>
</protein>
<accession>A0A1C0YTY7</accession>
<dbReference type="EMBL" id="MATO01000035">
    <property type="protein sequence ID" value="OCS90627.1"/>
    <property type="molecule type" value="Genomic_DNA"/>
</dbReference>